<evidence type="ECO:0000313" key="3">
    <source>
        <dbReference type="EMBL" id="CAB5022999.1"/>
    </source>
</evidence>
<accession>A0A6J7KSA9</accession>
<organism evidence="2">
    <name type="scientific">freshwater metagenome</name>
    <dbReference type="NCBI Taxonomy" id="449393"/>
    <lineage>
        <taxon>unclassified sequences</taxon>
        <taxon>metagenomes</taxon>
        <taxon>ecological metagenomes</taxon>
    </lineage>
</organism>
<keyword evidence="1" id="KW-1133">Transmembrane helix</keyword>
<evidence type="ECO:0000313" key="2">
    <source>
        <dbReference type="EMBL" id="CAB4958391.1"/>
    </source>
</evidence>
<reference evidence="2" key="1">
    <citation type="submission" date="2020-05" db="EMBL/GenBank/DDBJ databases">
        <authorList>
            <person name="Chiriac C."/>
            <person name="Salcher M."/>
            <person name="Ghai R."/>
            <person name="Kavagutti S V."/>
        </authorList>
    </citation>
    <scope>NUCLEOTIDE SEQUENCE</scope>
</reference>
<dbReference type="AlphaFoldDB" id="A0A6J7KSA9"/>
<feature type="transmembrane region" description="Helical" evidence="1">
    <location>
        <begin position="20"/>
        <end position="43"/>
    </location>
</feature>
<dbReference type="EMBL" id="CAFBND010000131">
    <property type="protein sequence ID" value="CAB4958391.1"/>
    <property type="molecule type" value="Genomic_DNA"/>
</dbReference>
<keyword evidence="1" id="KW-0812">Transmembrane</keyword>
<keyword evidence="1" id="KW-0472">Membrane</keyword>
<sequence length="65" mass="7463">MSRAERRQEMEAMRRRNGLLRTTFTTWWVYVFAVAFAVCVIMGERSTQEPLVAPGIHVTNPAPQP</sequence>
<protein>
    <submittedName>
        <fullName evidence="2">Unannotated protein</fullName>
    </submittedName>
</protein>
<dbReference type="EMBL" id="CAFBPU010000005">
    <property type="protein sequence ID" value="CAB5022999.1"/>
    <property type="molecule type" value="Genomic_DNA"/>
</dbReference>
<name>A0A6J7KSA9_9ZZZZ</name>
<gene>
    <name evidence="2" type="ORF">UFOPK3752_02117</name>
    <name evidence="3" type="ORF">UFOPK4150_00361</name>
</gene>
<evidence type="ECO:0000256" key="1">
    <source>
        <dbReference type="SAM" id="Phobius"/>
    </source>
</evidence>
<proteinExistence type="predicted"/>